<protein>
    <submittedName>
        <fullName evidence="1">Uncharacterized protein</fullName>
    </submittedName>
</protein>
<dbReference type="KEGG" id="rtg:NCTC13098_04218"/>
<evidence type="ECO:0000313" key="1">
    <source>
        <dbReference type="EMBL" id="VDR27843.1"/>
    </source>
</evidence>
<proteinExistence type="predicted"/>
<dbReference type="AlphaFoldDB" id="A0A3P8M3X2"/>
<evidence type="ECO:0000313" key="2">
    <source>
        <dbReference type="Proteomes" id="UP000274346"/>
    </source>
</evidence>
<dbReference type="EMBL" id="LR131271">
    <property type="protein sequence ID" value="VDR27843.1"/>
    <property type="molecule type" value="Genomic_DNA"/>
</dbReference>
<gene>
    <name evidence="1" type="ORF">NCTC13098_04218</name>
</gene>
<name>A0A3P8M3X2_RAOTE</name>
<reference evidence="1 2" key="1">
    <citation type="submission" date="2018-12" db="EMBL/GenBank/DDBJ databases">
        <authorList>
            <consortium name="Pathogen Informatics"/>
        </authorList>
    </citation>
    <scope>NUCLEOTIDE SEQUENCE [LARGE SCALE GENOMIC DNA]</scope>
    <source>
        <strain evidence="1 2">NCTC13098</strain>
    </source>
</reference>
<sequence>MPPRCNLNDFMDIYYDSALEKADFPTITPAIVRQARKSYPESKIYNPPAVITKNDDGGLAVSVGKERRALGDKGLQQGDIRWREVEG</sequence>
<accession>A0A3P8M3X2</accession>
<dbReference type="Proteomes" id="UP000274346">
    <property type="component" value="Chromosome"/>
</dbReference>
<organism evidence="1 2">
    <name type="scientific">Raoultella terrigena</name>
    <name type="common">Klebsiella terrigena</name>
    <dbReference type="NCBI Taxonomy" id="577"/>
    <lineage>
        <taxon>Bacteria</taxon>
        <taxon>Pseudomonadati</taxon>
        <taxon>Pseudomonadota</taxon>
        <taxon>Gammaproteobacteria</taxon>
        <taxon>Enterobacterales</taxon>
        <taxon>Enterobacteriaceae</taxon>
        <taxon>Klebsiella/Raoultella group</taxon>
        <taxon>Raoultella</taxon>
    </lineage>
</organism>